<sequence>MLLHRVNWDFKREGVKIKVNILITFYWRNQFIEIPVDVDEIEVKFDGVTANCYPTGSTGSYVCRVLTSPGYHVLHVWGSRYQGLWSREVTEGDLNLEFEPELNVALNFVGKTLHVFVRGSQDLDPDIIMGKLDGTLITLRRVGRGHYVSEINKGGVVEVEACYRNDCRKAVITANPTPSLRDWDARLWLNRDLYGYHVVDLLGEGGFSYVLKATSLDRVFALKIPKLTFSPSKGITRNVSDTLGDLFKEQSALLELSEQSPFLVKLEGVHVDKETVRRAMIDPNFYLEYPPMIVMEYMEGGPVTRLVNDDAMFYSDSWKAVVFMMVQRVSSGLLKVHERGYVHCDVKPSNILLDHRPPTTAMELLGELKSRHVNPKLADLGSAVKNGSTPPGATLEYASIEQVNSLFSRGVNWTDDIYSLGATLFYLLTRKYLNEPILADMEKAFSTGKKLNNSLYRKRDFTPLLNSGLDSKVTSFIREMTSERAEDRPSAVKVFNFFSSLL</sequence>
<evidence type="ECO:0000313" key="5">
    <source>
        <dbReference type="Proteomes" id="UP000247586"/>
    </source>
</evidence>
<dbReference type="InterPro" id="IPR011009">
    <property type="entry name" value="Kinase-like_dom_sf"/>
</dbReference>
<keyword evidence="2" id="KW-0067">ATP-binding</keyword>
<feature type="domain" description="Protein kinase" evidence="3">
    <location>
        <begin position="196"/>
        <end position="502"/>
    </location>
</feature>
<dbReference type="KEGG" id="mhk:DFR87_00365"/>
<dbReference type="GO" id="GO:0004674">
    <property type="term" value="F:protein serine/threonine kinase activity"/>
    <property type="evidence" value="ECO:0007669"/>
    <property type="project" value="TreeGrafter"/>
</dbReference>
<name>A0A2U9IQX1_9CREN</name>
<keyword evidence="1" id="KW-0547">Nucleotide-binding</keyword>
<dbReference type="InterPro" id="IPR017441">
    <property type="entry name" value="Protein_kinase_ATP_BS"/>
</dbReference>
<keyword evidence="5" id="KW-1185">Reference proteome</keyword>
<dbReference type="InterPro" id="IPR000719">
    <property type="entry name" value="Prot_kinase_dom"/>
</dbReference>
<dbReference type="OrthoDB" id="41005at2157"/>
<dbReference type="PANTHER" id="PTHR44167:SF30">
    <property type="entry name" value="PHOSPHORYLASE KINASE"/>
    <property type="match status" value="1"/>
</dbReference>
<reference evidence="4" key="1">
    <citation type="submission" date="2018-05" db="EMBL/GenBank/DDBJ databases">
        <title>Complete Genome Sequences of Extremely Thermoacidophilic, Metal-Mobilizing Type-Strain Members of the Archaeal Family Sulfolobaceae: Acidianus brierleyi DSM-1651T, Acidianus sulfidivorans DSM-18786T, Metallosphaera hakonensis DSM-7519T, and Metallosphaera prunae DSM-10039T.</title>
        <authorList>
            <person name="Counts J.A."/>
            <person name="Kelly R.M."/>
        </authorList>
    </citation>
    <scope>NUCLEOTIDE SEQUENCE [LARGE SCALE GENOMIC DNA]</scope>
    <source>
        <strain evidence="4">HO1-1</strain>
    </source>
</reference>
<proteinExistence type="predicted"/>
<dbReference type="Pfam" id="PF00069">
    <property type="entry name" value="Pkinase"/>
    <property type="match status" value="1"/>
</dbReference>
<organism evidence="4 5">
    <name type="scientific">Metallosphaera hakonensis JCM 8857 = DSM 7519</name>
    <dbReference type="NCBI Taxonomy" id="1293036"/>
    <lineage>
        <taxon>Archaea</taxon>
        <taxon>Thermoproteota</taxon>
        <taxon>Thermoprotei</taxon>
        <taxon>Sulfolobales</taxon>
        <taxon>Sulfolobaceae</taxon>
        <taxon>Metallosphaera</taxon>
    </lineage>
</organism>
<dbReference type="PROSITE" id="PS50011">
    <property type="entry name" value="PROTEIN_KINASE_DOM"/>
    <property type="match status" value="1"/>
</dbReference>
<dbReference type="Proteomes" id="UP000247586">
    <property type="component" value="Chromosome"/>
</dbReference>
<evidence type="ECO:0000256" key="2">
    <source>
        <dbReference type="ARBA" id="ARBA00022840"/>
    </source>
</evidence>
<dbReference type="SMART" id="SM00220">
    <property type="entry name" value="S_TKc"/>
    <property type="match status" value="1"/>
</dbReference>
<dbReference type="AlphaFoldDB" id="A0A2U9IQX1"/>
<evidence type="ECO:0000313" key="4">
    <source>
        <dbReference type="EMBL" id="AWR98415.1"/>
    </source>
</evidence>
<dbReference type="STRING" id="1293036.GCA_001315825_02557"/>
<dbReference type="GO" id="GO:0005524">
    <property type="term" value="F:ATP binding"/>
    <property type="evidence" value="ECO:0007669"/>
    <property type="project" value="UniProtKB-KW"/>
</dbReference>
<evidence type="ECO:0000256" key="1">
    <source>
        <dbReference type="ARBA" id="ARBA00022741"/>
    </source>
</evidence>
<dbReference type="SUPFAM" id="SSF56112">
    <property type="entry name" value="Protein kinase-like (PK-like)"/>
    <property type="match status" value="1"/>
</dbReference>
<dbReference type="PROSITE" id="PS00107">
    <property type="entry name" value="PROTEIN_KINASE_ATP"/>
    <property type="match status" value="1"/>
</dbReference>
<protein>
    <recommendedName>
        <fullName evidence="3">Protein kinase domain-containing protein</fullName>
    </recommendedName>
</protein>
<dbReference type="Gene3D" id="1.10.510.10">
    <property type="entry name" value="Transferase(Phosphotransferase) domain 1"/>
    <property type="match status" value="1"/>
</dbReference>
<dbReference type="PROSITE" id="PS00108">
    <property type="entry name" value="PROTEIN_KINASE_ST"/>
    <property type="match status" value="1"/>
</dbReference>
<gene>
    <name evidence="4" type="ORF">DFR87_00365</name>
</gene>
<dbReference type="InterPro" id="IPR008271">
    <property type="entry name" value="Ser/Thr_kinase_AS"/>
</dbReference>
<dbReference type="RefSeq" id="WP_054837174.1">
    <property type="nucleotide sequence ID" value="NZ_BBBA01000029.1"/>
</dbReference>
<dbReference type="GeneID" id="36833749"/>
<evidence type="ECO:0000259" key="3">
    <source>
        <dbReference type="PROSITE" id="PS50011"/>
    </source>
</evidence>
<dbReference type="PANTHER" id="PTHR44167">
    <property type="entry name" value="OVARIAN-SPECIFIC SERINE/THREONINE-PROTEIN KINASE LOK-RELATED"/>
    <property type="match status" value="1"/>
</dbReference>
<accession>A0A2U9IQX1</accession>
<dbReference type="EMBL" id="CP029287">
    <property type="protein sequence ID" value="AWR98415.1"/>
    <property type="molecule type" value="Genomic_DNA"/>
</dbReference>